<dbReference type="Gene3D" id="3.40.50.1820">
    <property type="entry name" value="alpha/beta hydrolase"/>
    <property type="match status" value="1"/>
</dbReference>
<protein>
    <submittedName>
        <fullName evidence="2">Hydrolase</fullName>
    </submittedName>
</protein>
<evidence type="ECO:0000313" key="3">
    <source>
        <dbReference type="Proteomes" id="UP000032120"/>
    </source>
</evidence>
<feature type="domain" description="AB hydrolase-1" evidence="1">
    <location>
        <begin position="32"/>
        <end position="277"/>
    </location>
</feature>
<keyword evidence="2" id="KW-0378">Hydrolase</keyword>
<comment type="caution">
    <text evidence="2">The sequence shown here is derived from an EMBL/GenBank/DDBJ whole genome shotgun (WGS) entry which is preliminary data.</text>
</comment>
<sequence>MVSVPDHVPTLIPTLGIDTRDWVYGDPAGRPIVLVHGFRGDHHGLEGIAEALAAAQPSLAIHVPDLPGFGSTPAIPGRAHDLETFGQWLVAFTENVAPDGAIILGHSFGSLVVSSALHQGARATRAILINPISAPALEGPEAFLTRLAILYYRTANALPERAARSLLGNPLIVRGMSEVMAKTHDRELRAWIHDQHRRYFSRFADSRSLLDAFRASVSHTVAEFAADYDMPTLVIAGDRDDITPLARQLDLTRLLGEPELMILPGVGHLVHYEAVADTVSRIGEFLAPALSASQESSA</sequence>
<accession>A0A0D0IVL0</accession>
<dbReference type="Proteomes" id="UP000032120">
    <property type="component" value="Unassembled WGS sequence"/>
</dbReference>
<keyword evidence="3" id="KW-1185">Reference proteome</keyword>
<dbReference type="PANTHER" id="PTHR43798:SF33">
    <property type="entry name" value="HYDROLASE, PUTATIVE (AFU_ORTHOLOGUE AFUA_2G14860)-RELATED"/>
    <property type="match status" value="1"/>
</dbReference>
<evidence type="ECO:0000259" key="1">
    <source>
        <dbReference type="Pfam" id="PF12697"/>
    </source>
</evidence>
<dbReference type="EMBL" id="JXSQ01000002">
    <property type="protein sequence ID" value="KIP53633.1"/>
    <property type="molecule type" value="Genomic_DNA"/>
</dbReference>
<dbReference type="PRINTS" id="PR00111">
    <property type="entry name" value="ABHYDROLASE"/>
</dbReference>
<proteinExistence type="predicted"/>
<dbReference type="Pfam" id="PF12697">
    <property type="entry name" value="Abhydrolase_6"/>
    <property type="match status" value="1"/>
</dbReference>
<dbReference type="GO" id="GO:0016787">
    <property type="term" value="F:hydrolase activity"/>
    <property type="evidence" value="ECO:0007669"/>
    <property type="project" value="UniProtKB-KW"/>
</dbReference>
<dbReference type="SUPFAM" id="SSF53474">
    <property type="entry name" value="alpha/beta-Hydrolases"/>
    <property type="match status" value="1"/>
</dbReference>
<gene>
    <name evidence="2" type="ORF">SD72_02035</name>
</gene>
<dbReference type="InterPro" id="IPR000073">
    <property type="entry name" value="AB_hydrolase_1"/>
</dbReference>
<evidence type="ECO:0000313" key="2">
    <source>
        <dbReference type="EMBL" id="KIP53633.1"/>
    </source>
</evidence>
<dbReference type="AlphaFoldDB" id="A0A0D0IVL0"/>
<reference evidence="2 3" key="1">
    <citation type="submission" date="2015-01" db="EMBL/GenBank/DDBJ databases">
        <title>Draft genome sequence of Leucobacter komagatae strain VKM ST2845.</title>
        <authorList>
            <person name="Karlyshev A.V."/>
            <person name="Kudryashova E.B."/>
        </authorList>
    </citation>
    <scope>NUCLEOTIDE SEQUENCE [LARGE SCALE GENOMIC DNA]</scope>
    <source>
        <strain evidence="2 3">VKM ST2845</strain>
    </source>
</reference>
<dbReference type="GO" id="GO:0016020">
    <property type="term" value="C:membrane"/>
    <property type="evidence" value="ECO:0007669"/>
    <property type="project" value="TreeGrafter"/>
</dbReference>
<dbReference type="InterPro" id="IPR050266">
    <property type="entry name" value="AB_hydrolase_sf"/>
</dbReference>
<dbReference type="PANTHER" id="PTHR43798">
    <property type="entry name" value="MONOACYLGLYCEROL LIPASE"/>
    <property type="match status" value="1"/>
</dbReference>
<dbReference type="InterPro" id="IPR029058">
    <property type="entry name" value="AB_hydrolase_fold"/>
</dbReference>
<name>A0A0D0IVL0_9MICO</name>
<organism evidence="2 3">
    <name type="scientific">Leucobacter komagatae</name>
    <dbReference type="NCBI Taxonomy" id="55969"/>
    <lineage>
        <taxon>Bacteria</taxon>
        <taxon>Bacillati</taxon>
        <taxon>Actinomycetota</taxon>
        <taxon>Actinomycetes</taxon>
        <taxon>Micrococcales</taxon>
        <taxon>Microbacteriaceae</taxon>
        <taxon>Leucobacter</taxon>
    </lineage>
</organism>